<name>A0A1J0PJW2_9ROSI</name>
<reference evidence="1" key="1">
    <citation type="journal article" date="2016" name="Genome Biol. Evol.">
        <title>Loss of a trans-splicing nad1 intron from Geraniaceae and transfer of the maturase gene matR to the nucleus in Pelargonium.</title>
        <authorList>
            <person name="Grewe F."/>
            <person name="Zhu A."/>
            <person name="Mower J.P."/>
        </authorList>
    </citation>
    <scope>NUCLEOTIDE SEQUENCE</scope>
</reference>
<organism evidence="1">
    <name type="scientific">Pelargonium citronellum</name>
    <dbReference type="NCBI Taxonomy" id="73188"/>
    <lineage>
        <taxon>Eukaryota</taxon>
        <taxon>Viridiplantae</taxon>
        <taxon>Streptophyta</taxon>
        <taxon>Embryophyta</taxon>
        <taxon>Tracheophyta</taxon>
        <taxon>Spermatophyta</taxon>
        <taxon>Magnoliopsida</taxon>
        <taxon>eudicotyledons</taxon>
        <taxon>Gunneridae</taxon>
        <taxon>Pentapetalae</taxon>
        <taxon>rosids</taxon>
        <taxon>malvids</taxon>
        <taxon>Geraniales</taxon>
        <taxon>Geraniaceae</taxon>
        <taxon>Pelargonium</taxon>
    </lineage>
</organism>
<geneLocation type="mitochondrion" evidence="1"/>
<keyword evidence="1" id="KW-0689">Ribosomal protein</keyword>
<gene>
    <name evidence="1" type="primary">rpl10</name>
</gene>
<keyword evidence="1" id="KW-0496">Mitochondrion</keyword>
<proteinExistence type="predicted"/>
<dbReference type="AlphaFoldDB" id="A0A1J0PJW2"/>
<sequence>MPVQRSLIQRARFLRENRSRVPSNFLALQYSGFTSRQLRQLKNVCFMGKTPFSATFFGKQSKFLSSLVAGVGLTRQLYWDEEKQLGSWEFLPLSATYQDPLSLYGKDRGNLITHLDVERASVLDDQEASLFAFYLPSSCLSFVCSGK</sequence>
<evidence type="ECO:0000313" key="1">
    <source>
        <dbReference type="EMBL" id="APD51413.1"/>
    </source>
</evidence>
<protein>
    <submittedName>
        <fullName evidence="1">Ribosomal protein subunit L10</fullName>
    </submittedName>
</protein>
<keyword evidence="1" id="KW-0687">Ribonucleoprotein</keyword>
<dbReference type="EMBL" id="KX824106">
    <property type="protein sequence ID" value="APD51413.1"/>
    <property type="molecule type" value="Genomic_DNA"/>
</dbReference>
<accession>A0A1J0PJW2</accession>
<dbReference type="GO" id="GO:0005840">
    <property type="term" value="C:ribosome"/>
    <property type="evidence" value="ECO:0007669"/>
    <property type="project" value="UniProtKB-KW"/>
</dbReference>